<keyword evidence="2" id="KW-1185">Reference proteome</keyword>
<dbReference type="SUPFAM" id="SSF46689">
    <property type="entry name" value="Homeodomain-like"/>
    <property type="match status" value="1"/>
</dbReference>
<accession>A0A2G4F3A3</accession>
<dbReference type="InterPro" id="IPR009057">
    <property type="entry name" value="Homeodomain-like_sf"/>
</dbReference>
<dbReference type="Proteomes" id="UP000226442">
    <property type="component" value="Unassembled WGS sequence"/>
</dbReference>
<protein>
    <submittedName>
        <fullName evidence="1">DUF433 domain-containing protein</fullName>
    </submittedName>
</protein>
<dbReference type="InterPro" id="IPR036388">
    <property type="entry name" value="WH-like_DNA-bd_sf"/>
</dbReference>
<name>A0A2G4F3A3_9CYAN</name>
<gene>
    <name evidence="1" type="ORF">CP500_006600</name>
</gene>
<dbReference type="PANTHER" id="PTHR34849:SF1">
    <property type="entry name" value="SLR0770 PROTEIN"/>
    <property type="match status" value="1"/>
</dbReference>
<dbReference type="EMBL" id="NXIB02000027">
    <property type="protein sequence ID" value="PHX56228.1"/>
    <property type="molecule type" value="Genomic_DNA"/>
</dbReference>
<dbReference type="OrthoDB" id="427790at2"/>
<evidence type="ECO:0000313" key="1">
    <source>
        <dbReference type="EMBL" id="PHX56228.1"/>
    </source>
</evidence>
<dbReference type="RefSeq" id="WP_096832030.1">
    <property type="nucleotide sequence ID" value="NZ_NXIB02000027.1"/>
</dbReference>
<proteinExistence type="predicted"/>
<organism evidence="1 2">
    <name type="scientific">Tychonema bourrellyi FEM_GT703</name>
    <dbReference type="NCBI Taxonomy" id="2040638"/>
    <lineage>
        <taxon>Bacteria</taxon>
        <taxon>Bacillati</taxon>
        <taxon>Cyanobacteriota</taxon>
        <taxon>Cyanophyceae</taxon>
        <taxon>Oscillatoriophycideae</taxon>
        <taxon>Oscillatoriales</taxon>
        <taxon>Microcoleaceae</taxon>
        <taxon>Tychonema</taxon>
    </lineage>
</organism>
<dbReference type="PANTHER" id="PTHR34849">
    <property type="entry name" value="SSL5025 PROTEIN"/>
    <property type="match status" value="1"/>
</dbReference>
<dbReference type="AlphaFoldDB" id="A0A2G4F3A3"/>
<sequence>MSTVVDIGTLIVRSPEICGNSPRIAGTRVTVGRIATLWKQGITPEEMLENWGYLSLAQIYAALAYYHANKNEIEAILAAELADYDRLEAEYSSEDQASI</sequence>
<evidence type="ECO:0000313" key="2">
    <source>
        <dbReference type="Proteomes" id="UP000226442"/>
    </source>
</evidence>
<dbReference type="Pfam" id="PF04255">
    <property type="entry name" value="DUF433"/>
    <property type="match status" value="1"/>
</dbReference>
<dbReference type="InterPro" id="IPR007367">
    <property type="entry name" value="DUF433"/>
</dbReference>
<reference evidence="1" key="1">
    <citation type="submission" date="2017-10" db="EMBL/GenBank/DDBJ databases">
        <title>Draft genome sequence of the planktic cyanobacteria Tychonema bourrellyi isolated from alpine lentic freshwater.</title>
        <authorList>
            <person name="Tett A."/>
            <person name="Armanini F."/>
            <person name="Asnicar F."/>
            <person name="Boscaini A."/>
            <person name="Pasolli E."/>
            <person name="Zolfo M."/>
            <person name="Donati C."/>
            <person name="Salmaso N."/>
            <person name="Segata N."/>
        </authorList>
    </citation>
    <scope>NUCLEOTIDE SEQUENCE</scope>
    <source>
        <strain evidence="1">FEM_GT703</strain>
    </source>
</reference>
<dbReference type="Gene3D" id="1.10.10.10">
    <property type="entry name" value="Winged helix-like DNA-binding domain superfamily/Winged helix DNA-binding domain"/>
    <property type="match status" value="1"/>
</dbReference>
<comment type="caution">
    <text evidence="1">The sequence shown here is derived from an EMBL/GenBank/DDBJ whole genome shotgun (WGS) entry which is preliminary data.</text>
</comment>